<dbReference type="GO" id="GO:0005524">
    <property type="term" value="F:ATP binding"/>
    <property type="evidence" value="ECO:0007669"/>
    <property type="project" value="TreeGrafter"/>
</dbReference>
<dbReference type="PROSITE" id="PS00638">
    <property type="entry name" value="PII_GLNB_CTER"/>
    <property type="match status" value="1"/>
</dbReference>
<dbReference type="Pfam" id="PF00543">
    <property type="entry name" value="P-II"/>
    <property type="match status" value="1"/>
</dbReference>
<dbReference type="PROSITE" id="PS51343">
    <property type="entry name" value="PII_GLNB_DOM"/>
    <property type="match status" value="1"/>
</dbReference>
<dbReference type="PRINTS" id="PR00340">
    <property type="entry name" value="PIIGLNB"/>
</dbReference>
<dbReference type="PANTHER" id="PTHR30115">
    <property type="entry name" value="NITROGEN REGULATORY PROTEIN P-II"/>
    <property type="match status" value="1"/>
</dbReference>
<dbReference type="PANTHER" id="PTHR30115:SF11">
    <property type="entry name" value="NITROGEN REGULATORY PROTEIN P-II HOMOLOG"/>
    <property type="match status" value="1"/>
</dbReference>
<dbReference type="AlphaFoldDB" id="A0A811T0X5"/>
<dbReference type="EMBL" id="CAJHIO010000001">
    <property type="protein sequence ID" value="CAD6490836.1"/>
    <property type="molecule type" value="Genomic_DNA"/>
</dbReference>
<dbReference type="GO" id="GO:0005829">
    <property type="term" value="C:cytosol"/>
    <property type="evidence" value="ECO:0007669"/>
    <property type="project" value="TreeGrafter"/>
</dbReference>
<comment type="caution">
    <text evidence="3">The sequence shown here is derived from an EMBL/GenBank/DDBJ whole genome shotgun (WGS) entry which is preliminary data.</text>
</comment>
<gene>
    <name evidence="3" type="ORF">CHKLHMKO_00022</name>
</gene>
<dbReference type="GO" id="GO:0006808">
    <property type="term" value="P:regulation of nitrogen utilization"/>
    <property type="evidence" value="ECO:0007669"/>
    <property type="project" value="InterPro"/>
</dbReference>
<dbReference type="Proteomes" id="UP000610373">
    <property type="component" value="Unassembled WGS sequence"/>
</dbReference>
<dbReference type="InterPro" id="IPR017918">
    <property type="entry name" value="N-reg_PII_CS"/>
</dbReference>
<accession>A0A811T0X5</accession>
<dbReference type="InterPro" id="IPR002187">
    <property type="entry name" value="N-reg_PII"/>
</dbReference>
<evidence type="ECO:0000256" key="1">
    <source>
        <dbReference type="PIRSR" id="PIRSR602187-50"/>
    </source>
</evidence>
<reference evidence="3" key="1">
    <citation type="submission" date="2020-10" db="EMBL/GenBank/DDBJ databases">
        <authorList>
            <person name="Hahn C.J."/>
            <person name="Laso-Perez R."/>
            <person name="Vulcano F."/>
            <person name="Vaziourakis K.-M."/>
            <person name="Stokke R."/>
            <person name="Steen I.H."/>
            <person name="Teske A."/>
            <person name="Boetius A."/>
            <person name="Liebeke M."/>
            <person name="Amann R."/>
            <person name="Knittel K."/>
        </authorList>
    </citation>
    <scope>NUCLEOTIDE SEQUENCE</scope>
    <source>
        <strain evidence="3">Gfbio:e3339647-f889-4370-9287-4fb5cb688e4c:AG392O15_GoMArc1</strain>
    </source>
</reference>
<feature type="modified residue" description="O-UMP-tyrosine" evidence="1">
    <location>
        <position position="54"/>
    </location>
</feature>
<proteinExistence type="inferred from homology"/>
<protein>
    <submittedName>
        <fullName evidence="3">Putative nitrogen regulatory PII-like protein</fullName>
    </submittedName>
</protein>
<keyword evidence="1" id="KW-0597">Phosphoprotein</keyword>
<evidence type="ECO:0000313" key="4">
    <source>
        <dbReference type="Proteomes" id="UP000610373"/>
    </source>
</evidence>
<name>A0A811T0X5_9EURY</name>
<evidence type="ECO:0000313" key="3">
    <source>
        <dbReference type="EMBL" id="CAD6490836.1"/>
    </source>
</evidence>
<dbReference type="GO" id="GO:0030234">
    <property type="term" value="F:enzyme regulator activity"/>
    <property type="evidence" value="ECO:0007669"/>
    <property type="project" value="InterPro"/>
</dbReference>
<dbReference type="SMART" id="SM00938">
    <property type="entry name" value="P-II"/>
    <property type="match status" value="1"/>
</dbReference>
<dbReference type="SUPFAM" id="SSF54913">
    <property type="entry name" value="GlnB-like"/>
    <property type="match status" value="1"/>
</dbReference>
<dbReference type="Gene3D" id="3.30.70.120">
    <property type="match status" value="1"/>
</dbReference>
<dbReference type="InterPro" id="IPR015867">
    <property type="entry name" value="N-reg_PII/ATP_PRibTrfase_C"/>
</dbReference>
<organism evidence="3 4">
    <name type="scientific">Candidatus Argoarchaeum ethanivorans</name>
    <dbReference type="NCBI Taxonomy" id="2608793"/>
    <lineage>
        <taxon>Archaea</taxon>
        <taxon>Methanobacteriati</taxon>
        <taxon>Methanobacteriota</taxon>
        <taxon>Stenosarchaea group</taxon>
        <taxon>Methanomicrobia</taxon>
        <taxon>Methanosarcinales</taxon>
        <taxon>Methanosarcinales incertae sedis</taxon>
        <taxon>GOM Arc I cluster</taxon>
        <taxon>Candidatus Argoarchaeum</taxon>
    </lineage>
</organism>
<comment type="similarity">
    <text evidence="2">Belongs to the P(II) protein family.</text>
</comment>
<sequence length="115" mass="13074">MSEMRKIEAIIRPTKLEEVKSALDEAGFVSMTITEVRGRGRQRGLVQQWRGREYCVDLLPKTKIEVVVFEKDVEQVVKIIRDTAVTDNIGDGKIFVLTVERAIRIRTGEEDGEAL</sequence>
<evidence type="ECO:0000256" key="2">
    <source>
        <dbReference type="RuleBase" id="RU003936"/>
    </source>
</evidence>
<dbReference type="InterPro" id="IPR011322">
    <property type="entry name" value="N-reg_PII-like_a/b"/>
</dbReference>